<proteinExistence type="predicted"/>
<accession>X1AVC0</accession>
<comment type="caution">
    <text evidence="1">The sequence shown here is derived from an EMBL/GenBank/DDBJ whole genome shotgun (WGS) entry which is preliminary data.</text>
</comment>
<sequence>SSRSSQNINIPATVSKIPPLDSGSNLLVNIYESLLSNIGNLIHEEVEDGLSNFSDGRPYKFNDTYLSNLLQLTQAVRYVYPDINEFFKNDFFYDFRYKSAANPTYPDITDFIDVVTSETYNQKLYDSNFIGSGAKSINNILIGYGNFDGTIVVATDIGIFWARLEPTTKISV</sequence>
<evidence type="ECO:0000313" key="1">
    <source>
        <dbReference type="EMBL" id="GAG63776.1"/>
    </source>
</evidence>
<gene>
    <name evidence="1" type="ORF">S01H4_20369</name>
</gene>
<dbReference type="AlphaFoldDB" id="X1AVC0"/>
<reference evidence="1" key="1">
    <citation type="journal article" date="2014" name="Front. Microbiol.">
        <title>High frequency of phylogenetically diverse reductive dehalogenase-homologous genes in deep subseafloor sedimentary metagenomes.</title>
        <authorList>
            <person name="Kawai M."/>
            <person name="Futagami T."/>
            <person name="Toyoda A."/>
            <person name="Takaki Y."/>
            <person name="Nishi S."/>
            <person name="Hori S."/>
            <person name="Arai W."/>
            <person name="Tsubouchi T."/>
            <person name="Morono Y."/>
            <person name="Uchiyama I."/>
            <person name="Ito T."/>
            <person name="Fujiyama A."/>
            <person name="Inagaki F."/>
            <person name="Takami H."/>
        </authorList>
    </citation>
    <scope>NUCLEOTIDE SEQUENCE</scope>
    <source>
        <strain evidence="1">Expedition CK06-06</strain>
    </source>
</reference>
<feature type="non-terminal residue" evidence="1">
    <location>
        <position position="1"/>
    </location>
</feature>
<dbReference type="EMBL" id="BART01009152">
    <property type="protein sequence ID" value="GAG63776.1"/>
    <property type="molecule type" value="Genomic_DNA"/>
</dbReference>
<name>X1AVC0_9ZZZZ</name>
<organism evidence="1">
    <name type="scientific">marine sediment metagenome</name>
    <dbReference type="NCBI Taxonomy" id="412755"/>
    <lineage>
        <taxon>unclassified sequences</taxon>
        <taxon>metagenomes</taxon>
        <taxon>ecological metagenomes</taxon>
    </lineage>
</organism>
<protein>
    <submittedName>
        <fullName evidence="1">Uncharacterized protein</fullName>
    </submittedName>
</protein>